<gene>
    <name evidence="2" type="ORF">QCA50_008747</name>
</gene>
<dbReference type="InterPro" id="IPR040976">
    <property type="entry name" value="Pkinase_fungal"/>
</dbReference>
<reference evidence="2 3" key="1">
    <citation type="submission" date="2022-09" db="EMBL/GenBank/DDBJ databases">
        <authorList>
            <person name="Palmer J.M."/>
        </authorList>
    </citation>
    <scope>NUCLEOTIDE SEQUENCE [LARGE SCALE GENOMIC DNA]</scope>
    <source>
        <strain evidence="2 3">DSM 7382</strain>
    </source>
</reference>
<evidence type="ECO:0000313" key="2">
    <source>
        <dbReference type="EMBL" id="KAK7688374.1"/>
    </source>
</evidence>
<feature type="domain" description="Fungal-type protein kinase" evidence="1">
    <location>
        <begin position="88"/>
        <end position="174"/>
    </location>
</feature>
<dbReference type="AlphaFoldDB" id="A0AAW0GEG2"/>
<keyword evidence="3" id="KW-1185">Reference proteome</keyword>
<dbReference type="Pfam" id="PF17667">
    <property type="entry name" value="Pkinase_fungal"/>
    <property type="match status" value="1"/>
</dbReference>
<dbReference type="Proteomes" id="UP001385951">
    <property type="component" value="Unassembled WGS sequence"/>
</dbReference>
<organism evidence="2 3">
    <name type="scientific">Cerrena zonata</name>
    <dbReference type="NCBI Taxonomy" id="2478898"/>
    <lineage>
        <taxon>Eukaryota</taxon>
        <taxon>Fungi</taxon>
        <taxon>Dikarya</taxon>
        <taxon>Basidiomycota</taxon>
        <taxon>Agaricomycotina</taxon>
        <taxon>Agaricomycetes</taxon>
        <taxon>Polyporales</taxon>
        <taxon>Cerrenaceae</taxon>
        <taxon>Cerrena</taxon>
    </lineage>
</organism>
<evidence type="ECO:0000259" key="1">
    <source>
        <dbReference type="Pfam" id="PF17667"/>
    </source>
</evidence>
<dbReference type="EMBL" id="JASBNA010000011">
    <property type="protein sequence ID" value="KAK7688374.1"/>
    <property type="molecule type" value="Genomic_DNA"/>
</dbReference>
<name>A0AAW0GEG2_9APHY</name>
<proteinExistence type="predicted"/>
<accession>A0AAW0GEG2</accession>
<protein>
    <recommendedName>
        <fullName evidence="1">Fungal-type protein kinase domain-containing protein</fullName>
    </recommendedName>
</protein>
<evidence type="ECO:0000313" key="3">
    <source>
        <dbReference type="Proteomes" id="UP001385951"/>
    </source>
</evidence>
<comment type="caution">
    <text evidence="2">The sequence shown here is derived from an EMBL/GenBank/DDBJ whole genome shotgun (WGS) entry which is preliminary data.</text>
</comment>
<sequence>MGDRNLCPSFELIPLSTEAKNNTSSGYKLQPGITVYAQSARRNSVCDWPLMDFFIEWRPDEDFDCYYEASVNDRILDDSCEQAFQMRGRMFTYAAQLMDCQHRLFVFAVDMFGSYARLYRFDPSCIVVSDLIEYQRDPQLLDQFFARYSALSRVQRGYDPTVTPATNAEKVLFWAHVKEYLERAKKENLRTHPDVVVGKDEYSKSLRCKP</sequence>